<sequence length="70" mass="8180">MLEKIEQYKERITELSNEMEQAPEVKALVEELLADLNTSILQNHSLRRTILKSSSKESRMSTKLRDALYE</sequence>
<proteinExistence type="predicted"/>
<dbReference type="RefSeq" id="WP_160498616.1">
    <property type="nucleotide sequence ID" value="NZ_WUBI01000002.1"/>
</dbReference>
<keyword evidence="2" id="KW-1185">Reference proteome</keyword>
<accession>A0A7X3IJ98</accession>
<dbReference type="EMBL" id="WUBI01000002">
    <property type="protein sequence ID" value="MWV45014.1"/>
    <property type="molecule type" value="Genomic_DNA"/>
</dbReference>
<protein>
    <submittedName>
        <fullName evidence="1">Uncharacterized protein</fullName>
    </submittedName>
</protein>
<comment type="caution">
    <text evidence="1">The sequence shown here is derived from an EMBL/GenBank/DDBJ whole genome shotgun (WGS) entry which is preliminary data.</text>
</comment>
<name>A0A7X3IJ98_9BACL</name>
<evidence type="ECO:0000313" key="1">
    <source>
        <dbReference type="EMBL" id="MWV45014.1"/>
    </source>
</evidence>
<gene>
    <name evidence="1" type="ORF">GRF59_15430</name>
</gene>
<dbReference type="AlphaFoldDB" id="A0A7X3IJ98"/>
<dbReference type="Proteomes" id="UP000460318">
    <property type="component" value="Unassembled WGS sequence"/>
</dbReference>
<reference evidence="1 2" key="1">
    <citation type="submission" date="2019-12" db="EMBL/GenBank/DDBJ databases">
        <title>Paenibacillus sp. nov., an endophytic bacterium isolated from the stem of Dendrobium.</title>
        <authorList>
            <person name="Zhao R."/>
        </authorList>
    </citation>
    <scope>NUCLEOTIDE SEQUENCE [LARGE SCALE GENOMIC DNA]</scope>
    <source>
        <strain evidence="1 2">HJL G12</strain>
    </source>
</reference>
<evidence type="ECO:0000313" key="2">
    <source>
        <dbReference type="Proteomes" id="UP000460318"/>
    </source>
</evidence>
<organism evidence="1 2">
    <name type="scientific">Paenibacillus dendrobii</name>
    <dbReference type="NCBI Taxonomy" id="2691084"/>
    <lineage>
        <taxon>Bacteria</taxon>
        <taxon>Bacillati</taxon>
        <taxon>Bacillota</taxon>
        <taxon>Bacilli</taxon>
        <taxon>Bacillales</taxon>
        <taxon>Paenibacillaceae</taxon>
        <taxon>Paenibacillus</taxon>
    </lineage>
</organism>